<accession>A0A9P5Y1Q6</accession>
<protein>
    <recommendedName>
        <fullName evidence="3">F-box domain-containing protein</fullName>
    </recommendedName>
</protein>
<sequence>MADEMEAVPSIPTVTFAHNGVLNNQDLMGQVFKHLDDNLEFESTRKEQLLWAGMTCRTFLNPALDVLWRSMHSIMPLLKVLPSFQLTNGSSYVLRGIKNEHWARYSYYARRVREMVFDPEEDDEFNMIANHTILRLAHLLPGPMLPSLRRYHAPKVDADILFIHLLFLCPSLEHLEMENCGEFTSSAVGTLLSAIGEQQLSLKHLMLRGSLSRSTLTFIPQLTRLCSLEIMGNGQFMNVDLIEKFGTLECLEHLVLDLEAAPLVRGIPLCAEGGFQRLRNLHIIGEFSLIPDVLVHISSPFMESLTIVAPPGLLSMAFPLACSTLMYTLSRKWLHSLRKVKVDHHGSTHYGTLSMISLHPLFLLPNIESLVVENYSLRVSQDDINKIAAAWPCLVTLKIPYNDDDFRPDLPTITCLSELARRCPRLETLYLPINVDANPGRAVPQPVPHNLNTLGITSFSRSIEIMDVTSILSSVHLTARYLDCLFPCIKEVKWNHYGTRGNFWSVVGDVIRMLQETRVEALRNPALSL</sequence>
<gene>
    <name evidence="1" type="ORF">BDZ94DRAFT_1237426</name>
</gene>
<comment type="caution">
    <text evidence="1">The sequence shown here is derived from an EMBL/GenBank/DDBJ whole genome shotgun (WGS) entry which is preliminary data.</text>
</comment>
<keyword evidence="2" id="KW-1185">Reference proteome</keyword>
<reference evidence="1" key="1">
    <citation type="submission" date="2020-11" db="EMBL/GenBank/DDBJ databases">
        <authorList>
            <consortium name="DOE Joint Genome Institute"/>
            <person name="Ahrendt S."/>
            <person name="Riley R."/>
            <person name="Andreopoulos W."/>
            <person name="Labutti K."/>
            <person name="Pangilinan J."/>
            <person name="Ruiz-Duenas F.J."/>
            <person name="Barrasa J.M."/>
            <person name="Sanchez-Garcia M."/>
            <person name="Camarero S."/>
            <person name="Miyauchi S."/>
            <person name="Serrano A."/>
            <person name="Linde D."/>
            <person name="Babiker R."/>
            <person name="Drula E."/>
            <person name="Ayuso-Fernandez I."/>
            <person name="Pacheco R."/>
            <person name="Padilla G."/>
            <person name="Ferreira P."/>
            <person name="Barriuso J."/>
            <person name="Kellner H."/>
            <person name="Castanera R."/>
            <person name="Alfaro M."/>
            <person name="Ramirez L."/>
            <person name="Pisabarro A.G."/>
            <person name="Kuo A."/>
            <person name="Tritt A."/>
            <person name="Lipzen A."/>
            <person name="He G."/>
            <person name="Yan M."/>
            <person name="Ng V."/>
            <person name="Cullen D."/>
            <person name="Martin F."/>
            <person name="Rosso M.-N."/>
            <person name="Henrissat B."/>
            <person name="Hibbett D."/>
            <person name="Martinez A.T."/>
            <person name="Grigoriev I.V."/>
        </authorList>
    </citation>
    <scope>NUCLEOTIDE SEQUENCE</scope>
    <source>
        <strain evidence="1">CBS 247.69</strain>
    </source>
</reference>
<dbReference type="AlphaFoldDB" id="A0A9P5Y1Q6"/>
<proteinExistence type="predicted"/>
<organism evidence="1 2">
    <name type="scientific">Collybia nuda</name>
    <dbReference type="NCBI Taxonomy" id="64659"/>
    <lineage>
        <taxon>Eukaryota</taxon>
        <taxon>Fungi</taxon>
        <taxon>Dikarya</taxon>
        <taxon>Basidiomycota</taxon>
        <taxon>Agaricomycotina</taxon>
        <taxon>Agaricomycetes</taxon>
        <taxon>Agaricomycetidae</taxon>
        <taxon>Agaricales</taxon>
        <taxon>Tricholomatineae</taxon>
        <taxon>Clitocybaceae</taxon>
        <taxon>Collybia</taxon>
    </lineage>
</organism>
<evidence type="ECO:0000313" key="1">
    <source>
        <dbReference type="EMBL" id="KAF9461807.1"/>
    </source>
</evidence>
<dbReference type="OrthoDB" id="2631350at2759"/>
<dbReference type="Proteomes" id="UP000807353">
    <property type="component" value="Unassembled WGS sequence"/>
</dbReference>
<dbReference type="EMBL" id="MU150279">
    <property type="protein sequence ID" value="KAF9461807.1"/>
    <property type="molecule type" value="Genomic_DNA"/>
</dbReference>
<name>A0A9P5Y1Q6_9AGAR</name>
<dbReference type="SUPFAM" id="SSF52047">
    <property type="entry name" value="RNI-like"/>
    <property type="match status" value="1"/>
</dbReference>
<dbReference type="Gene3D" id="3.80.10.10">
    <property type="entry name" value="Ribonuclease Inhibitor"/>
    <property type="match status" value="1"/>
</dbReference>
<dbReference type="InterPro" id="IPR032675">
    <property type="entry name" value="LRR_dom_sf"/>
</dbReference>
<evidence type="ECO:0000313" key="2">
    <source>
        <dbReference type="Proteomes" id="UP000807353"/>
    </source>
</evidence>
<evidence type="ECO:0008006" key="3">
    <source>
        <dbReference type="Google" id="ProtNLM"/>
    </source>
</evidence>